<dbReference type="Proteomes" id="UP000029409">
    <property type="component" value="Chromosome"/>
</dbReference>
<dbReference type="AlphaFoldDB" id="A0A089HLW2"/>
<sequence>MEKKELIQFQEYQTDRFTKRVVFKEDKHTVFVLNFGPGQQLPVHKHPGASVYILLLEGSGIITADGREISVSQGDVVQISGDEDFSYRSGEGSNSSLYVTLINIPGEQYAQNI</sequence>
<gene>
    <name evidence="2" type="ORF">PDUR_06920</name>
</gene>
<dbReference type="RefSeq" id="WP_042205589.1">
    <property type="nucleotide sequence ID" value="NZ_CP009288.1"/>
</dbReference>
<dbReference type="Pfam" id="PF07883">
    <property type="entry name" value="Cupin_2"/>
    <property type="match status" value="1"/>
</dbReference>
<dbReference type="InterPro" id="IPR011051">
    <property type="entry name" value="RmlC_Cupin_sf"/>
</dbReference>
<keyword evidence="3" id="KW-1185">Reference proteome</keyword>
<evidence type="ECO:0000259" key="1">
    <source>
        <dbReference type="Pfam" id="PF07883"/>
    </source>
</evidence>
<name>A0A089HLW2_PAEDU</name>
<dbReference type="InterPro" id="IPR013096">
    <property type="entry name" value="Cupin_2"/>
</dbReference>
<dbReference type="eggNOG" id="COG0662">
    <property type="taxonomic scope" value="Bacteria"/>
</dbReference>
<reference evidence="2 3" key="1">
    <citation type="submission" date="2014-08" db="EMBL/GenBank/DDBJ databases">
        <title>Comparative genomics of the Paenibacillus odorifer group.</title>
        <authorList>
            <person name="den Bakker H.C."/>
            <person name="Tsai Y.-C."/>
            <person name="Martin N."/>
            <person name="Korlach J."/>
            <person name="Wiedmann M."/>
        </authorList>
    </citation>
    <scope>NUCLEOTIDE SEQUENCE [LARGE SCALE GENOMIC DNA]</scope>
    <source>
        <strain evidence="2 3">DSM 1735</strain>
    </source>
</reference>
<evidence type="ECO:0000313" key="3">
    <source>
        <dbReference type="Proteomes" id="UP000029409"/>
    </source>
</evidence>
<dbReference type="EMBL" id="CP009288">
    <property type="protein sequence ID" value="AIQ11705.1"/>
    <property type="molecule type" value="Genomic_DNA"/>
</dbReference>
<dbReference type="PANTHER" id="PTHR37694:SF1">
    <property type="entry name" value="SLR8022 PROTEIN"/>
    <property type="match status" value="1"/>
</dbReference>
<feature type="domain" description="Cupin type-2" evidence="1">
    <location>
        <begin position="32"/>
        <end position="88"/>
    </location>
</feature>
<accession>A0A089HLW2</accession>
<dbReference type="Gene3D" id="2.60.120.10">
    <property type="entry name" value="Jelly Rolls"/>
    <property type="match status" value="1"/>
</dbReference>
<organism evidence="2 3">
    <name type="scientific">Paenibacillus durus</name>
    <name type="common">Paenibacillus azotofixans</name>
    <dbReference type="NCBI Taxonomy" id="44251"/>
    <lineage>
        <taxon>Bacteria</taxon>
        <taxon>Bacillati</taxon>
        <taxon>Bacillota</taxon>
        <taxon>Bacilli</taxon>
        <taxon>Bacillales</taxon>
        <taxon>Paenibacillaceae</taxon>
        <taxon>Paenibacillus</taxon>
    </lineage>
</organism>
<dbReference type="OrthoDB" id="6311549at2"/>
<proteinExistence type="predicted"/>
<evidence type="ECO:0000313" key="2">
    <source>
        <dbReference type="EMBL" id="AIQ11705.1"/>
    </source>
</evidence>
<dbReference type="InterPro" id="IPR014710">
    <property type="entry name" value="RmlC-like_jellyroll"/>
</dbReference>
<dbReference type="KEGG" id="pdu:PDUR_06920"/>
<dbReference type="PANTHER" id="PTHR37694">
    <property type="entry name" value="SLR8022 PROTEIN"/>
    <property type="match status" value="1"/>
</dbReference>
<protein>
    <submittedName>
        <fullName evidence="2">Cupin</fullName>
    </submittedName>
</protein>
<dbReference type="SUPFAM" id="SSF51182">
    <property type="entry name" value="RmlC-like cupins"/>
    <property type="match status" value="1"/>
</dbReference>
<dbReference type="STRING" id="44251.PDUR_06920"/>